<keyword evidence="4" id="KW-1185">Reference proteome</keyword>
<evidence type="ECO:0000313" key="4">
    <source>
        <dbReference type="Proteomes" id="UP000464507"/>
    </source>
</evidence>
<proteinExistence type="predicted"/>
<evidence type="ECO:0000256" key="1">
    <source>
        <dbReference type="SAM" id="MobiDB-lite"/>
    </source>
</evidence>
<name>A0A7L5AI16_9MICO</name>
<feature type="compositionally biased region" description="Basic and acidic residues" evidence="1">
    <location>
        <begin position="157"/>
        <end position="184"/>
    </location>
</feature>
<feature type="chain" id="PRO_5039334382" description="Mucin-associated surface protein" evidence="2">
    <location>
        <begin position="20"/>
        <end position="184"/>
    </location>
</feature>
<gene>
    <name evidence="3" type="ORF">BHD05_08540</name>
</gene>
<keyword evidence="2" id="KW-0732">Signal</keyword>
<dbReference type="Proteomes" id="UP000464507">
    <property type="component" value="Chromosome"/>
</dbReference>
<dbReference type="PROSITE" id="PS51257">
    <property type="entry name" value="PROKAR_LIPOPROTEIN"/>
    <property type="match status" value="1"/>
</dbReference>
<dbReference type="KEGG" id="mant:BHD05_08540"/>
<feature type="signal peptide" evidence="2">
    <location>
        <begin position="1"/>
        <end position="19"/>
    </location>
</feature>
<evidence type="ECO:0000256" key="2">
    <source>
        <dbReference type="SAM" id="SignalP"/>
    </source>
</evidence>
<organism evidence="3 4">
    <name type="scientific">Marisediminicola antarctica</name>
    <dbReference type="NCBI Taxonomy" id="674079"/>
    <lineage>
        <taxon>Bacteria</taxon>
        <taxon>Bacillati</taxon>
        <taxon>Actinomycetota</taxon>
        <taxon>Actinomycetes</taxon>
        <taxon>Micrococcales</taxon>
        <taxon>Microbacteriaceae</taxon>
        <taxon>Marisediminicola</taxon>
    </lineage>
</organism>
<reference evidence="3 4" key="1">
    <citation type="submission" date="2016-09" db="EMBL/GenBank/DDBJ databases">
        <title>Complete genome sequence of microbes from the polar regions.</title>
        <authorList>
            <person name="Liao L."/>
            <person name="Chen B."/>
        </authorList>
    </citation>
    <scope>NUCLEOTIDE SEQUENCE [LARGE SCALE GENOMIC DNA]</scope>
    <source>
        <strain evidence="3 4">ZS314</strain>
    </source>
</reference>
<protein>
    <recommendedName>
        <fullName evidence="5">Mucin-associated surface protein</fullName>
    </recommendedName>
</protein>
<dbReference type="EMBL" id="CP017146">
    <property type="protein sequence ID" value="QHO69682.1"/>
    <property type="molecule type" value="Genomic_DNA"/>
</dbReference>
<dbReference type="AlphaFoldDB" id="A0A7L5AI16"/>
<feature type="region of interest" description="Disordered" evidence="1">
    <location>
        <begin position="133"/>
        <end position="184"/>
    </location>
</feature>
<evidence type="ECO:0000313" key="3">
    <source>
        <dbReference type="EMBL" id="QHO69682.1"/>
    </source>
</evidence>
<feature type="compositionally biased region" description="Basic and acidic residues" evidence="1">
    <location>
        <begin position="133"/>
        <end position="150"/>
    </location>
</feature>
<sequence length="184" mass="18935">MIRAATARTASARTATVLAATMLAVTLLLAGCASPAAYSEETAQDLQERVLAVTDAAASADYAAAQVRIDELRVAANDALARGELSEERHAAIVSALDLVESDIDAALAAEAAAAEAAAQAAEAEEAARFAEEQRLADEAAAAEDQRLADEAAAAEEAARLAEEKAKEQEKQDGEGKPGKNDND</sequence>
<dbReference type="RefSeq" id="WP_161886061.1">
    <property type="nucleotide sequence ID" value="NZ_CP017146.1"/>
</dbReference>
<evidence type="ECO:0008006" key="5">
    <source>
        <dbReference type="Google" id="ProtNLM"/>
    </source>
</evidence>
<accession>A0A7L5AI16</accession>